<evidence type="ECO:0000256" key="1">
    <source>
        <dbReference type="SAM" id="Phobius"/>
    </source>
</evidence>
<keyword evidence="1" id="KW-0472">Membrane</keyword>
<organism evidence="2 3">
    <name type="scientific">Bacteroides uniformis</name>
    <dbReference type="NCBI Taxonomy" id="820"/>
    <lineage>
        <taxon>Bacteria</taxon>
        <taxon>Pseudomonadati</taxon>
        <taxon>Bacteroidota</taxon>
        <taxon>Bacteroidia</taxon>
        <taxon>Bacteroidales</taxon>
        <taxon>Bacteroidaceae</taxon>
        <taxon>Bacteroides</taxon>
    </lineage>
</organism>
<evidence type="ECO:0000313" key="3">
    <source>
        <dbReference type="Proteomes" id="UP001213309"/>
    </source>
</evidence>
<keyword evidence="1" id="KW-1133">Transmembrane helix</keyword>
<name>A0AAW6GQ99_BACUN</name>
<sequence length="105" mass="11395">MLSVDSMTSEWDVLVCVFAVFSHTVQLLGVIGSIHIEPSVVFHRCRVGHKMKSDNGLAFPLKNLGDSTGRVSFFPESESAHTSFPADIAASSKAAVNNLILFIFL</sequence>
<reference evidence="2" key="1">
    <citation type="submission" date="2022-10" db="EMBL/GenBank/DDBJ databases">
        <title>Human gut microbiome strain richness.</title>
        <authorList>
            <person name="Chen-Liaw A."/>
        </authorList>
    </citation>
    <scope>NUCLEOTIDE SEQUENCE</scope>
    <source>
        <strain evidence="2">1001713st2_A4_1001713B170214_170313</strain>
    </source>
</reference>
<dbReference type="RefSeq" id="WP_347075457.1">
    <property type="nucleotide sequence ID" value="NZ_JBDMLH010000053.1"/>
</dbReference>
<dbReference type="Proteomes" id="UP001213309">
    <property type="component" value="Unassembled WGS sequence"/>
</dbReference>
<dbReference type="AlphaFoldDB" id="A0AAW6GQ99"/>
<accession>A0AAW6GQ99</accession>
<feature type="transmembrane region" description="Helical" evidence="1">
    <location>
        <begin position="12"/>
        <end position="36"/>
    </location>
</feature>
<protein>
    <submittedName>
        <fullName evidence="2">Uncharacterized protein</fullName>
    </submittedName>
</protein>
<dbReference type="EMBL" id="JAQNSG010000007">
    <property type="protein sequence ID" value="MDC1880146.1"/>
    <property type="molecule type" value="Genomic_DNA"/>
</dbReference>
<evidence type="ECO:0000313" key="2">
    <source>
        <dbReference type="EMBL" id="MDC1880146.1"/>
    </source>
</evidence>
<comment type="caution">
    <text evidence="2">The sequence shown here is derived from an EMBL/GenBank/DDBJ whole genome shotgun (WGS) entry which is preliminary data.</text>
</comment>
<proteinExistence type="predicted"/>
<keyword evidence="1" id="KW-0812">Transmembrane</keyword>
<gene>
    <name evidence="2" type="ORF">POZ24_08895</name>
</gene>